<dbReference type="PANTHER" id="PTHR30508">
    <property type="entry name" value="FES CLUSTER ASSEMBLY PROTEIN SUF"/>
    <property type="match status" value="1"/>
</dbReference>
<dbReference type="SUPFAM" id="SSF101960">
    <property type="entry name" value="Stabilizer of iron transporter SufD"/>
    <property type="match status" value="1"/>
</dbReference>
<dbReference type="Pfam" id="PF01458">
    <property type="entry name" value="SUFBD_core"/>
    <property type="match status" value="1"/>
</dbReference>
<dbReference type="InterPro" id="IPR055346">
    <property type="entry name" value="Fe-S_cluster_assembly_SufBD"/>
</dbReference>
<sequence>MTEQIPRTEDPGVISEILEKNPELNAIGAYEYGWHDSDEAGSQAQRGLNTDVVEDISGKKDEPEWMLKMRKKGLKYFERKPMPTWGADLSDIDFDNIKYFVRSTEGQARTWEDLPEDIRNTYEKLGIPEAERERLVAGVAAQYESEVVYHQIREDLEAQGVIFMDTDTALKEHPEFFEEYFGSVIPVGDNKFAALNTAVWSGGSFVYVPKGVHVEIPLQAYFRINTENMGQFERTLIIADEDSYVHYIEGCTAPIYDSDSLHSAVVEIVVKKNARVRYTTIQNWSTNVYNLVTKRAVVDAGGTMEWIDGNIGSKVTMKYPAVYLTGEHAKGETLSVAFAGADQHQDTGSKMVHMAPHTSSSIVSKSVARSGGRASYRGLVQVNENAPGSANSVVCDALLVDTISKTDTYPYIDIREDDVTLGHEATVSKVSEEQLFYLMSRGMAEDEAMAMIVRGFIEPIARELPMEYAVELNRLIELQMEGSVG</sequence>
<comment type="similarity">
    <text evidence="1">Belongs to the iron-sulfur cluster assembly SufBD family.</text>
</comment>
<proteinExistence type="inferred from homology"/>
<dbReference type="NCBIfam" id="TIGR01980">
    <property type="entry name" value="sufB"/>
    <property type="match status" value="1"/>
</dbReference>
<evidence type="ECO:0000259" key="2">
    <source>
        <dbReference type="Pfam" id="PF01458"/>
    </source>
</evidence>
<dbReference type="InterPro" id="IPR010231">
    <property type="entry name" value="SUF_FeS_clus_asmbl_SufB"/>
</dbReference>
<comment type="caution">
    <text evidence="4">The sequence shown here is derived from an EMBL/GenBank/DDBJ whole genome shotgun (WGS) entry which is preliminary data.</text>
</comment>
<dbReference type="EMBL" id="JAVKGR010000019">
    <property type="protein sequence ID" value="MDR8020237.1"/>
    <property type="molecule type" value="Genomic_DNA"/>
</dbReference>
<dbReference type="InterPro" id="IPR045595">
    <property type="entry name" value="SufBD_N"/>
</dbReference>
<feature type="domain" description="SUF system FeS cluster assembly SufBD core" evidence="2">
    <location>
        <begin position="222"/>
        <end position="456"/>
    </location>
</feature>
<reference evidence="4 5" key="1">
    <citation type="submission" date="2023-09" db="EMBL/GenBank/DDBJ databases">
        <title>Description of three actinobacteria isolated from air of manufacturing shop in a pharmaceutical factory.</title>
        <authorList>
            <person name="Zhang D.-F."/>
        </authorList>
    </citation>
    <scope>NUCLEOTIDE SEQUENCE [LARGE SCALE GENOMIC DNA]</scope>
    <source>
        <strain evidence="4 5">LY-0111</strain>
    </source>
</reference>
<dbReference type="InterPro" id="IPR037284">
    <property type="entry name" value="SUF_FeS_clus_asmbl_SufBD_sf"/>
</dbReference>
<feature type="domain" description="SUF system FeS cluster assembly SufBD N-terminal" evidence="3">
    <location>
        <begin position="156"/>
        <end position="219"/>
    </location>
</feature>
<evidence type="ECO:0000313" key="5">
    <source>
        <dbReference type="Proteomes" id="UP001251870"/>
    </source>
</evidence>
<dbReference type="RefSeq" id="WP_310549217.1">
    <property type="nucleotide sequence ID" value="NZ_JAVKGR010000019.1"/>
</dbReference>
<dbReference type="Proteomes" id="UP001251870">
    <property type="component" value="Unassembled WGS sequence"/>
</dbReference>
<organism evidence="4 5">
    <name type="scientific">Nesterenkonia aerolata</name>
    <dbReference type="NCBI Taxonomy" id="3074079"/>
    <lineage>
        <taxon>Bacteria</taxon>
        <taxon>Bacillati</taxon>
        <taxon>Actinomycetota</taxon>
        <taxon>Actinomycetes</taxon>
        <taxon>Micrococcales</taxon>
        <taxon>Micrococcaceae</taxon>
        <taxon>Nesterenkonia</taxon>
    </lineage>
</organism>
<dbReference type="InterPro" id="IPR000825">
    <property type="entry name" value="SUF_FeS_clus_asmbl_SufBD_core"/>
</dbReference>
<gene>
    <name evidence="4" type="primary">sufB</name>
    <name evidence="4" type="ORF">RIL96_11760</name>
</gene>
<dbReference type="Pfam" id="PF19295">
    <property type="entry name" value="SufBD_N"/>
    <property type="match status" value="1"/>
</dbReference>
<evidence type="ECO:0000256" key="1">
    <source>
        <dbReference type="ARBA" id="ARBA00043967"/>
    </source>
</evidence>
<dbReference type="PANTHER" id="PTHR30508:SF1">
    <property type="entry name" value="UPF0051 PROTEIN ABCI8, CHLOROPLASTIC-RELATED"/>
    <property type="match status" value="1"/>
</dbReference>
<keyword evidence="5" id="KW-1185">Reference proteome</keyword>
<name>A0ABU2DUP6_9MICC</name>
<evidence type="ECO:0000259" key="3">
    <source>
        <dbReference type="Pfam" id="PF19295"/>
    </source>
</evidence>
<accession>A0ABU2DUP6</accession>
<evidence type="ECO:0000313" key="4">
    <source>
        <dbReference type="EMBL" id="MDR8020237.1"/>
    </source>
</evidence>
<protein>
    <submittedName>
        <fullName evidence="4">Fe-S cluster assembly protein SufB</fullName>
    </submittedName>
</protein>